<proteinExistence type="predicted"/>
<dbReference type="EMBL" id="JBAWTH010000020">
    <property type="protein sequence ID" value="KAL2287269.1"/>
    <property type="molecule type" value="Genomic_DNA"/>
</dbReference>
<sequence length="303" mass="34378">MLANLEYVTATFGVEWQLRQRFPKPLSPIFGIQTPVKVNRWYAHMSSRETGKGGAGAEATPLFCPLSFTSHSTHSPRHGQHVARDAAHPLAGQLEPDPQKLLRNVRLALLQLVPVLAVHQPHNAVPLRRHLGRAVRLREEGQLAARRARHDALVQPPLREVVLGLEDPALHQVEPLRRLARTEQHVAPVELLADEKVLGPHPKVLVAVREVVEDLQHQPQRLLEVLPPRQPYHLALRQRLLRRLVQVAAPRRAPEQVVAQVVVVRVEDLSHRHVQSRHRRVPRRLERLLARVECPEELVLAVL</sequence>
<keyword evidence="2" id="KW-1185">Reference proteome</keyword>
<dbReference type="Proteomes" id="UP001600888">
    <property type="component" value="Unassembled WGS sequence"/>
</dbReference>
<evidence type="ECO:0000313" key="2">
    <source>
        <dbReference type="Proteomes" id="UP001600888"/>
    </source>
</evidence>
<reference evidence="1 2" key="1">
    <citation type="submission" date="2024-03" db="EMBL/GenBank/DDBJ databases">
        <title>A high-quality draft genome sequence of Diaporthe vaccinii, a causative agent of upright dieback and viscid rot disease in cranberry plants.</title>
        <authorList>
            <person name="Sarrasin M."/>
            <person name="Lang B.F."/>
            <person name="Burger G."/>
        </authorList>
    </citation>
    <scope>NUCLEOTIDE SEQUENCE [LARGE SCALE GENOMIC DNA]</scope>
    <source>
        <strain evidence="1 2">IS7</strain>
    </source>
</reference>
<gene>
    <name evidence="1" type="ORF">FJTKL_05769</name>
</gene>
<name>A0ABR4EXT9_9PEZI</name>
<evidence type="ECO:0000313" key="1">
    <source>
        <dbReference type="EMBL" id="KAL2287269.1"/>
    </source>
</evidence>
<organism evidence="1 2">
    <name type="scientific">Diaporthe vaccinii</name>
    <dbReference type="NCBI Taxonomy" id="105482"/>
    <lineage>
        <taxon>Eukaryota</taxon>
        <taxon>Fungi</taxon>
        <taxon>Dikarya</taxon>
        <taxon>Ascomycota</taxon>
        <taxon>Pezizomycotina</taxon>
        <taxon>Sordariomycetes</taxon>
        <taxon>Sordariomycetidae</taxon>
        <taxon>Diaporthales</taxon>
        <taxon>Diaporthaceae</taxon>
        <taxon>Diaporthe</taxon>
        <taxon>Diaporthe eres species complex</taxon>
    </lineage>
</organism>
<accession>A0ABR4EXT9</accession>
<protein>
    <submittedName>
        <fullName evidence="1">Uncharacterized protein</fullName>
    </submittedName>
</protein>
<comment type="caution">
    <text evidence="1">The sequence shown here is derived from an EMBL/GenBank/DDBJ whole genome shotgun (WGS) entry which is preliminary data.</text>
</comment>